<evidence type="ECO:0000256" key="5">
    <source>
        <dbReference type="ARBA" id="ARBA00022676"/>
    </source>
</evidence>
<comment type="subcellular location">
    <subcellularLocation>
        <location evidence="1">Cell membrane</location>
        <topology evidence="1">Multi-pass membrane protein</topology>
    </subcellularLocation>
</comment>
<feature type="transmembrane region" description="Helical" evidence="22">
    <location>
        <begin position="80"/>
        <end position="101"/>
    </location>
</feature>
<evidence type="ECO:0000256" key="12">
    <source>
        <dbReference type="ARBA" id="ARBA00023306"/>
    </source>
</evidence>
<evidence type="ECO:0000256" key="10">
    <source>
        <dbReference type="ARBA" id="ARBA00022989"/>
    </source>
</evidence>
<evidence type="ECO:0000313" key="24">
    <source>
        <dbReference type="Proteomes" id="UP000199584"/>
    </source>
</evidence>
<evidence type="ECO:0000256" key="22">
    <source>
        <dbReference type="SAM" id="Phobius"/>
    </source>
</evidence>
<dbReference type="GO" id="GO:0008360">
    <property type="term" value="P:regulation of cell shape"/>
    <property type="evidence" value="ECO:0007669"/>
    <property type="project" value="UniProtKB-KW"/>
</dbReference>
<evidence type="ECO:0000256" key="18">
    <source>
        <dbReference type="ARBA" id="ARBA00041418"/>
    </source>
</evidence>
<feature type="transmembrane region" description="Helical" evidence="22">
    <location>
        <begin position="177"/>
        <end position="210"/>
    </location>
</feature>
<evidence type="ECO:0000256" key="13">
    <source>
        <dbReference type="ARBA" id="ARBA00023316"/>
    </source>
</evidence>
<comment type="catalytic activity">
    <reaction evidence="20">
        <text>[GlcNAc-(1-&gt;4)-Mur2Ac(oyl-L-Ala-gamma-D-Glu-L-Lys-D-Ala-D-Ala)](n)-di-trans,octa-cis-undecaprenyl diphosphate + beta-D-GlcNAc-(1-&gt;4)-Mur2Ac(oyl-L-Ala-gamma-D-Glu-L-Lys-D-Ala-D-Ala)-di-trans,octa-cis-undecaprenyl diphosphate = [GlcNAc-(1-&gt;4)-Mur2Ac(oyl-L-Ala-gamma-D-Glu-L-Lys-D-Ala-D-Ala)](n+1)-di-trans,octa-cis-undecaprenyl diphosphate + di-trans,octa-cis-undecaprenyl diphosphate + H(+)</text>
        <dbReference type="Rhea" id="RHEA:23708"/>
        <dbReference type="Rhea" id="RHEA-COMP:9602"/>
        <dbReference type="Rhea" id="RHEA-COMP:9603"/>
        <dbReference type="ChEBI" id="CHEBI:15378"/>
        <dbReference type="ChEBI" id="CHEBI:58405"/>
        <dbReference type="ChEBI" id="CHEBI:60033"/>
        <dbReference type="ChEBI" id="CHEBI:78435"/>
        <dbReference type="EC" id="2.4.99.28"/>
    </reaction>
</comment>
<dbReference type="GO" id="GO:0032153">
    <property type="term" value="C:cell division site"/>
    <property type="evidence" value="ECO:0007669"/>
    <property type="project" value="TreeGrafter"/>
</dbReference>
<protein>
    <recommendedName>
        <fullName evidence="17">Probable peptidoglycan glycosyltransferase FtsW</fullName>
        <ecNumber evidence="19">2.4.99.28</ecNumber>
    </recommendedName>
    <alternativeName>
        <fullName evidence="18">Cell division protein FtsW</fullName>
    </alternativeName>
    <alternativeName>
        <fullName evidence="15">Cell wall polymerase</fullName>
    </alternativeName>
    <alternativeName>
        <fullName evidence="14">Peptidoglycan polymerase</fullName>
    </alternativeName>
</protein>
<dbReference type="Proteomes" id="UP000199584">
    <property type="component" value="Unassembled WGS sequence"/>
</dbReference>
<evidence type="ECO:0000256" key="7">
    <source>
        <dbReference type="ARBA" id="ARBA00022692"/>
    </source>
</evidence>
<evidence type="ECO:0000256" key="1">
    <source>
        <dbReference type="ARBA" id="ARBA00004651"/>
    </source>
</evidence>
<keyword evidence="5" id="KW-0328">Glycosyltransferase</keyword>
<evidence type="ECO:0000313" key="23">
    <source>
        <dbReference type="EMBL" id="SFR14722.1"/>
    </source>
</evidence>
<feature type="transmembrane region" description="Helical" evidence="22">
    <location>
        <begin position="231"/>
        <end position="250"/>
    </location>
</feature>
<feature type="transmembrane region" description="Helical" evidence="22">
    <location>
        <begin position="144"/>
        <end position="165"/>
    </location>
</feature>
<evidence type="ECO:0000256" key="8">
    <source>
        <dbReference type="ARBA" id="ARBA00022960"/>
    </source>
</evidence>
<keyword evidence="10 22" id="KW-1133">Transmembrane helix</keyword>
<keyword evidence="6" id="KW-0808">Transferase</keyword>
<accession>A0A1I6EB00</accession>
<dbReference type="PANTHER" id="PTHR30474">
    <property type="entry name" value="CELL CYCLE PROTEIN"/>
    <property type="match status" value="1"/>
</dbReference>
<keyword evidence="3" id="KW-1003">Cell membrane</keyword>
<keyword evidence="7 22" id="KW-0812">Transmembrane</keyword>
<evidence type="ECO:0000256" key="4">
    <source>
        <dbReference type="ARBA" id="ARBA00022618"/>
    </source>
</evidence>
<evidence type="ECO:0000256" key="9">
    <source>
        <dbReference type="ARBA" id="ARBA00022984"/>
    </source>
</evidence>
<dbReference type="GO" id="GO:0051301">
    <property type="term" value="P:cell division"/>
    <property type="evidence" value="ECO:0007669"/>
    <property type="project" value="UniProtKB-KW"/>
</dbReference>
<feature type="transmembrane region" description="Helical" evidence="22">
    <location>
        <begin position="12"/>
        <end position="35"/>
    </location>
</feature>
<keyword evidence="9" id="KW-0573">Peptidoglycan synthesis</keyword>
<comment type="similarity">
    <text evidence="16">Belongs to the SEDS family. FtsW subfamily.</text>
</comment>
<evidence type="ECO:0000256" key="14">
    <source>
        <dbReference type="ARBA" id="ARBA00032370"/>
    </source>
</evidence>
<evidence type="ECO:0000256" key="19">
    <source>
        <dbReference type="ARBA" id="ARBA00044770"/>
    </source>
</evidence>
<dbReference type="GO" id="GO:0009252">
    <property type="term" value="P:peptidoglycan biosynthetic process"/>
    <property type="evidence" value="ECO:0007669"/>
    <property type="project" value="UniProtKB-KW"/>
</dbReference>
<evidence type="ECO:0000256" key="20">
    <source>
        <dbReference type="ARBA" id="ARBA00049902"/>
    </source>
</evidence>
<keyword evidence="12" id="KW-0131">Cell cycle</keyword>
<evidence type="ECO:0000256" key="3">
    <source>
        <dbReference type="ARBA" id="ARBA00022475"/>
    </source>
</evidence>
<evidence type="ECO:0000256" key="16">
    <source>
        <dbReference type="ARBA" id="ARBA00038053"/>
    </source>
</evidence>
<sequence length="373" mass="40156">MGMRMRKRAPDFVLFLTVLMLLSIGLVMVFSASAYFAGDPEGPFRDPFHFFKRQLFGALLGIGAMFFMMNYDYYRLKRWIGLMLIGSFLLLVLVLVPGIGMEYLGARRWINLGFLSFQPSELVKICIITFTAYGLALKKDRIKYLGSGLMPFLTVTGAAALLILAQPDLGTAATLCGTVFIMLFAAGARGGHLTGLAGLGVMGVAAAIILEPYRMRRFMAFLDPEADPTGAGWNIINALMSLASGGLLGMGLGQGRHSKFLFLPERHTDFIFAAIGEELGFIGGSLVILLFILLVWRGFKIAITCPDAFGSLLAAGLVSGIALQAFVNIGVVTGSLPVTGITLPFVSFGSTSLIFSLMGVGILLNISKYSTPR</sequence>
<keyword evidence="11 22" id="KW-0472">Membrane</keyword>
<dbReference type="STRING" id="39060.SAMN05660706_1337"/>
<evidence type="ECO:0000256" key="21">
    <source>
        <dbReference type="ARBA" id="ARBA00049966"/>
    </source>
</evidence>
<evidence type="ECO:0000256" key="17">
    <source>
        <dbReference type="ARBA" id="ARBA00041185"/>
    </source>
</evidence>
<dbReference type="EMBL" id="FOYM01000033">
    <property type="protein sequence ID" value="SFR14722.1"/>
    <property type="molecule type" value="Genomic_DNA"/>
</dbReference>
<feature type="transmembrane region" description="Helical" evidence="22">
    <location>
        <begin position="121"/>
        <end position="137"/>
    </location>
</feature>
<feature type="transmembrane region" description="Helical" evidence="22">
    <location>
        <begin position="55"/>
        <end position="73"/>
    </location>
</feature>
<organism evidence="23 24">
    <name type="scientific">Desulfoscipio geothermicus DSM 3669</name>
    <dbReference type="NCBI Taxonomy" id="1121426"/>
    <lineage>
        <taxon>Bacteria</taxon>
        <taxon>Bacillati</taxon>
        <taxon>Bacillota</taxon>
        <taxon>Clostridia</taxon>
        <taxon>Eubacteriales</taxon>
        <taxon>Desulfallaceae</taxon>
        <taxon>Desulfoscipio</taxon>
    </lineage>
</organism>
<dbReference type="GO" id="GO:0015648">
    <property type="term" value="F:lipid-linked peptidoglycan transporter activity"/>
    <property type="evidence" value="ECO:0007669"/>
    <property type="project" value="TreeGrafter"/>
</dbReference>
<feature type="transmembrane region" description="Helical" evidence="22">
    <location>
        <begin position="308"/>
        <end position="329"/>
    </location>
</feature>
<dbReference type="GO" id="GO:0005886">
    <property type="term" value="C:plasma membrane"/>
    <property type="evidence" value="ECO:0007669"/>
    <property type="project" value="UniProtKB-SubCell"/>
</dbReference>
<keyword evidence="24" id="KW-1185">Reference proteome</keyword>
<gene>
    <name evidence="23" type="ORF">SAMN05660706_1337</name>
</gene>
<evidence type="ECO:0000256" key="11">
    <source>
        <dbReference type="ARBA" id="ARBA00023136"/>
    </source>
</evidence>
<evidence type="ECO:0000256" key="2">
    <source>
        <dbReference type="ARBA" id="ARBA00004752"/>
    </source>
</evidence>
<comment type="pathway">
    <text evidence="2">Cell wall biogenesis; peptidoglycan biosynthesis.</text>
</comment>
<keyword evidence="4 23" id="KW-0132">Cell division</keyword>
<comment type="function">
    <text evidence="21">Peptidoglycan polymerase that is essential for cell division.</text>
</comment>
<dbReference type="PANTHER" id="PTHR30474:SF2">
    <property type="entry name" value="PEPTIDOGLYCAN GLYCOSYLTRANSFERASE FTSW-RELATED"/>
    <property type="match status" value="1"/>
</dbReference>
<proteinExistence type="inferred from homology"/>
<dbReference type="InterPro" id="IPR001182">
    <property type="entry name" value="FtsW/RodA"/>
</dbReference>
<dbReference type="AlphaFoldDB" id="A0A1I6EB00"/>
<keyword evidence="8" id="KW-0133">Cell shape</keyword>
<evidence type="ECO:0000256" key="15">
    <source>
        <dbReference type="ARBA" id="ARBA00033270"/>
    </source>
</evidence>
<dbReference type="EC" id="2.4.99.28" evidence="19"/>
<name>A0A1I6EB00_9FIRM</name>
<dbReference type="GO" id="GO:0008955">
    <property type="term" value="F:peptidoglycan glycosyltransferase activity"/>
    <property type="evidence" value="ECO:0007669"/>
    <property type="project" value="UniProtKB-EC"/>
</dbReference>
<evidence type="ECO:0000256" key="6">
    <source>
        <dbReference type="ARBA" id="ARBA00022679"/>
    </source>
</evidence>
<keyword evidence="13" id="KW-0961">Cell wall biogenesis/degradation</keyword>
<reference evidence="24" key="1">
    <citation type="submission" date="2016-10" db="EMBL/GenBank/DDBJ databases">
        <authorList>
            <person name="Varghese N."/>
            <person name="Submissions S."/>
        </authorList>
    </citation>
    <scope>NUCLEOTIDE SEQUENCE [LARGE SCALE GENOMIC DNA]</scope>
    <source>
        <strain evidence="24">DSM 3669</strain>
    </source>
</reference>
<feature type="transmembrane region" description="Helical" evidence="22">
    <location>
        <begin position="341"/>
        <end position="364"/>
    </location>
</feature>
<dbReference type="Pfam" id="PF01098">
    <property type="entry name" value="FTSW_RODA_SPOVE"/>
    <property type="match status" value="1"/>
</dbReference>
<feature type="transmembrane region" description="Helical" evidence="22">
    <location>
        <begin position="270"/>
        <end position="296"/>
    </location>
</feature>
<dbReference type="GO" id="GO:0071555">
    <property type="term" value="P:cell wall organization"/>
    <property type="evidence" value="ECO:0007669"/>
    <property type="project" value="UniProtKB-KW"/>
</dbReference>
<dbReference type="InterPro" id="IPR013437">
    <property type="entry name" value="FtsW"/>
</dbReference>
<dbReference type="NCBIfam" id="TIGR02614">
    <property type="entry name" value="ftsW"/>
    <property type="match status" value="1"/>
</dbReference>